<keyword evidence="6" id="KW-1185">Reference proteome</keyword>
<dbReference type="Gene3D" id="2.30.30.100">
    <property type="match status" value="1"/>
</dbReference>
<keyword evidence="3" id="KW-0804">Transcription</keyword>
<dbReference type="Pfam" id="PF03099">
    <property type="entry name" value="BPL_LplA_LipB"/>
    <property type="match status" value="1"/>
</dbReference>
<evidence type="ECO:0000259" key="4">
    <source>
        <dbReference type="PROSITE" id="PS51733"/>
    </source>
</evidence>
<feature type="binding site" evidence="3">
    <location>
        <position position="116"/>
    </location>
    <ligand>
        <name>biotin</name>
        <dbReference type="ChEBI" id="CHEBI:57586"/>
    </ligand>
</feature>
<dbReference type="InterPro" id="IPR036390">
    <property type="entry name" value="WH_DNA-bd_sf"/>
</dbReference>
<comment type="catalytic activity">
    <reaction evidence="3">
        <text>biotin + L-lysyl-[protein] + ATP = N(6)-biotinyl-L-lysyl-[protein] + AMP + diphosphate + H(+)</text>
        <dbReference type="Rhea" id="RHEA:11756"/>
        <dbReference type="Rhea" id="RHEA-COMP:9752"/>
        <dbReference type="Rhea" id="RHEA-COMP:10505"/>
        <dbReference type="ChEBI" id="CHEBI:15378"/>
        <dbReference type="ChEBI" id="CHEBI:29969"/>
        <dbReference type="ChEBI" id="CHEBI:30616"/>
        <dbReference type="ChEBI" id="CHEBI:33019"/>
        <dbReference type="ChEBI" id="CHEBI:57586"/>
        <dbReference type="ChEBI" id="CHEBI:83144"/>
        <dbReference type="ChEBI" id="CHEBI:456215"/>
        <dbReference type="EC" id="6.3.4.15"/>
    </reaction>
</comment>
<dbReference type="NCBIfam" id="TIGR00121">
    <property type="entry name" value="birA_ligase"/>
    <property type="match status" value="1"/>
</dbReference>
<accession>A0A923SR06</accession>
<keyword evidence="2 3" id="KW-0092">Biotin</keyword>
<name>A0A923SR06_9FIRM</name>
<organism evidence="5 6">
    <name type="scientific">Zhenpiania hominis</name>
    <dbReference type="NCBI Taxonomy" id="2763644"/>
    <lineage>
        <taxon>Bacteria</taxon>
        <taxon>Bacillati</taxon>
        <taxon>Bacillota</taxon>
        <taxon>Clostridia</taxon>
        <taxon>Peptostreptococcales</taxon>
        <taxon>Anaerovoracaceae</taxon>
        <taxon>Zhenpiania</taxon>
    </lineage>
</organism>
<evidence type="ECO:0000256" key="2">
    <source>
        <dbReference type="ARBA" id="ARBA00023267"/>
    </source>
</evidence>
<feature type="DNA-binding region" description="H-T-H motif" evidence="3">
    <location>
        <begin position="21"/>
        <end position="40"/>
    </location>
</feature>
<proteinExistence type="inferred from homology"/>
<dbReference type="EMBL" id="JACRYT010000009">
    <property type="protein sequence ID" value="MBC6680065.1"/>
    <property type="molecule type" value="Genomic_DNA"/>
</dbReference>
<dbReference type="CDD" id="cd16442">
    <property type="entry name" value="BPL"/>
    <property type="match status" value="1"/>
</dbReference>
<comment type="caution">
    <text evidence="5">The sequence shown here is derived from an EMBL/GenBank/DDBJ whole genome shotgun (WGS) entry which is preliminary data.</text>
</comment>
<dbReference type="GO" id="GO:0003677">
    <property type="term" value="F:DNA binding"/>
    <property type="evidence" value="ECO:0007669"/>
    <property type="project" value="UniProtKB-UniRule"/>
</dbReference>
<dbReference type="RefSeq" id="WP_187303168.1">
    <property type="nucleotide sequence ID" value="NZ_CBCTON010000058.1"/>
</dbReference>
<dbReference type="InterPro" id="IPR004143">
    <property type="entry name" value="BPL_LPL_catalytic"/>
</dbReference>
<feature type="binding site" evidence="3">
    <location>
        <begin position="92"/>
        <end position="94"/>
    </location>
    <ligand>
        <name>biotin</name>
        <dbReference type="ChEBI" id="CHEBI:57586"/>
    </ligand>
</feature>
<keyword evidence="3" id="KW-0805">Transcription regulation</keyword>
<dbReference type="AlphaFoldDB" id="A0A923SR06"/>
<reference evidence="5" key="1">
    <citation type="submission" date="2020-08" db="EMBL/GenBank/DDBJ databases">
        <title>Genome public.</title>
        <authorList>
            <person name="Liu C."/>
            <person name="Sun Q."/>
        </authorList>
    </citation>
    <scope>NUCLEOTIDE SEQUENCE</scope>
    <source>
        <strain evidence="5">BX12</strain>
    </source>
</reference>
<keyword evidence="3" id="KW-0238">DNA-binding</keyword>
<dbReference type="HAMAP" id="MF_00978">
    <property type="entry name" value="Bifunct_BirA"/>
    <property type="match status" value="1"/>
</dbReference>
<dbReference type="SUPFAM" id="SSF55681">
    <property type="entry name" value="Class II aaRS and biotin synthetases"/>
    <property type="match status" value="1"/>
</dbReference>
<evidence type="ECO:0000313" key="5">
    <source>
        <dbReference type="EMBL" id="MBC6680065.1"/>
    </source>
</evidence>
<feature type="binding site" evidence="3">
    <location>
        <begin position="120"/>
        <end position="122"/>
    </location>
    <ligand>
        <name>biotin</name>
        <dbReference type="ChEBI" id="CHEBI:57586"/>
    </ligand>
</feature>
<dbReference type="PANTHER" id="PTHR12835">
    <property type="entry name" value="BIOTIN PROTEIN LIGASE"/>
    <property type="match status" value="1"/>
</dbReference>
<dbReference type="Pfam" id="PF08279">
    <property type="entry name" value="HTH_11"/>
    <property type="match status" value="1"/>
</dbReference>
<dbReference type="GO" id="GO:0009249">
    <property type="term" value="P:protein lipoylation"/>
    <property type="evidence" value="ECO:0007669"/>
    <property type="project" value="UniProtKB-ARBA"/>
</dbReference>
<gene>
    <name evidence="3" type="primary">birA</name>
    <name evidence="5" type="ORF">H9L42_09495</name>
</gene>
<dbReference type="InterPro" id="IPR013196">
    <property type="entry name" value="HTH_11"/>
</dbReference>
<dbReference type="InterPro" id="IPR036388">
    <property type="entry name" value="WH-like_DNA-bd_sf"/>
</dbReference>
<feature type="binding site" evidence="3">
    <location>
        <position position="187"/>
    </location>
    <ligand>
        <name>biotin</name>
        <dbReference type="ChEBI" id="CHEBI:57586"/>
    </ligand>
</feature>
<dbReference type="GO" id="GO:0006355">
    <property type="term" value="P:regulation of DNA-templated transcription"/>
    <property type="evidence" value="ECO:0007669"/>
    <property type="project" value="UniProtKB-UniRule"/>
</dbReference>
<comment type="similarity">
    <text evidence="3">Belongs to the biotin--protein ligase family.</text>
</comment>
<sequence>MSVKEQVLKELEERKGESLSGEKLAEQMGVSRAAIHKAIKALREDGYQIHAGTNRGYQLDIESDMLSAQGIKAHLAPDWKSLPIYVYKTVDSTNNAAKKLAVEGAEHGTAVFAFHQSHGRGRLGRSFLSPANTGIYMSVLLKPSFDIRRSVLVTTAASVAVVRAIEKVCGLRPEIKWVNDIYLYGKKICGILTEAITDFESGQIQNLILGIGINCSTNEFPKDLLEIAGALEGSFSKNELAAEVLNQLLPLIEHLEDRTFLEDYRGHSLVIGKDIQVYKGGYAGTVPGRGASALGIDENGGLIVQYDSGERETLATGEISIRL</sequence>
<dbReference type="Pfam" id="PF02237">
    <property type="entry name" value="BPL_C"/>
    <property type="match status" value="1"/>
</dbReference>
<comment type="function">
    <text evidence="3">Acts both as a biotin--[acetyl-CoA-carboxylase] ligase and a repressor.</text>
</comment>
<keyword evidence="3" id="KW-0547">Nucleotide-binding</keyword>
<dbReference type="PROSITE" id="PS51733">
    <property type="entry name" value="BPL_LPL_CATALYTIC"/>
    <property type="match status" value="1"/>
</dbReference>
<keyword evidence="1 3" id="KW-0436">Ligase</keyword>
<dbReference type="GO" id="GO:0005524">
    <property type="term" value="F:ATP binding"/>
    <property type="evidence" value="ECO:0007669"/>
    <property type="project" value="UniProtKB-UniRule"/>
</dbReference>
<dbReference type="InterPro" id="IPR045864">
    <property type="entry name" value="aa-tRNA-synth_II/BPL/LPL"/>
</dbReference>
<dbReference type="PANTHER" id="PTHR12835:SF5">
    <property type="entry name" value="BIOTIN--PROTEIN LIGASE"/>
    <property type="match status" value="1"/>
</dbReference>
<dbReference type="EC" id="6.3.4.15" evidence="3"/>
<dbReference type="InterPro" id="IPR004408">
    <property type="entry name" value="Biotin_CoA_COase_ligase"/>
</dbReference>
<evidence type="ECO:0000256" key="3">
    <source>
        <dbReference type="HAMAP-Rule" id="MF_00978"/>
    </source>
</evidence>
<protein>
    <recommendedName>
        <fullName evidence="3">Bifunctional ligase/repressor BirA</fullName>
    </recommendedName>
    <alternativeName>
        <fullName evidence="3">Biotin--[acetyl-CoA-carboxylase] ligase</fullName>
        <ecNumber evidence="3">6.3.4.15</ecNumber>
    </alternativeName>
    <alternativeName>
        <fullName evidence="3">Biotin--protein ligase</fullName>
    </alternativeName>
    <alternativeName>
        <fullName evidence="3">Biotin-[acetyl-CoA carboxylase] synthetase</fullName>
    </alternativeName>
</protein>
<dbReference type="InterPro" id="IPR003142">
    <property type="entry name" value="BPL_C"/>
</dbReference>
<dbReference type="GO" id="GO:0016740">
    <property type="term" value="F:transferase activity"/>
    <property type="evidence" value="ECO:0007669"/>
    <property type="project" value="UniProtKB-ARBA"/>
</dbReference>
<dbReference type="SUPFAM" id="SSF46785">
    <property type="entry name" value="Winged helix' DNA-binding domain"/>
    <property type="match status" value="1"/>
</dbReference>
<feature type="domain" description="BPL/LPL catalytic" evidence="4">
    <location>
        <begin position="68"/>
        <end position="256"/>
    </location>
</feature>
<evidence type="ECO:0000256" key="1">
    <source>
        <dbReference type="ARBA" id="ARBA00022598"/>
    </source>
</evidence>
<evidence type="ECO:0000313" key="6">
    <source>
        <dbReference type="Proteomes" id="UP000602647"/>
    </source>
</evidence>
<dbReference type="Proteomes" id="UP000602647">
    <property type="component" value="Unassembled WGS sequence"/>
</dbReference>
<keyword evidence="3" id="KW-0067">ATP-binding</keyword>
<dbReference type="InterPro" id="IPR030855">
    <property type="entry name" value="Bifunct_BirA"/>
</dbReference>
<dbReference type="GO" id="GO:0004077">
    <property type="term" value="F:biotin--[biotin carboxyl-carrier protein] ligase activity"/>
    <property type="evidence" value="ECO:0007669"/>
    <property type="project" value="UniProtKB-UniRule"/>
</dbReference>
<dbReference type="Gene3D" id="3.30.930.10">
    <property type="entry name" value="Bira Bifunctional Protein, Domain 2"/>
    <property type="match status" value="1"/>
</dbReference>
<dbReference type="GO" id="GO:0005737">
    <property type="term" value="C:cytoplasm"/>
    <property type="evidence" value="ECO:0007669"/>
    <property type="project" value="TreeGrafter"/>
</dbReference>
<keyword evidence="3" id="KW-0678">Repressor</keyword>
<dbReference type="Gene3D" id="1.10.10.10">
    <property type="entry name" value="Winged helix-like DNA-binding domain superfamily/Winged helix DNA-binding domain"/>
    <property type="match status" value="1"/>
</dbReference>